<evidence type="ECO:0000313" key="2">
    <source>
        <dbReference type="Proteomes" id="UP001300692"/>
    </source>
</evidence>
<evidence type="ECO:0000313" key="1">
    <source>
        <dbReference type="EMBL" id="MCV9385490.1"/>
    </source>
</evidence>
<proteinExistence type="predicted"/>
<organism evidence="1 2">
    <name type="scientific">Reichenbachiella ulvae</name>
    <dbReference type="NCBI Taxonomy" id="2980104"/>
    <lineage>
        <taxon>Bacteria</taxon>
        <taxon>Pseudomonadati</taxon>
        <taxon>Bacteroidota</taxon>
        <taxon>Cytophagia</taxon>
        <taxon>Cytophagales</taxon>
        <taxon>Reichenbachiellaceae</taxon>
        <taxon>Reichenbachiella</taxon>
    </lineage>
</organism>
<dbReference type="RefSeq" id="WP_264136279.1">
    <property type="nucleotide sequence ID" value="NZ_JAOYOD010000001.1"/>
</dbReference>
<comment type="caution">
    <text evidence="1">The sequence shown here is derived from an EMBL/GenBank/DDBJ whole genome shotgun (WGS) entry which is preliminary data.</text>
</comment>
<dbReference type="Proteomes" id="UP001300692">
    <property type="component" value="Unassembled WGS sequence"/>
</dbReference>
<gene>
    <name evidence="1" type="ORF">N7U62_02395</name>
</gene>
<keyword evidence="2" id="KW-1185">Reference proteome</keyword>
<protein>
    <submittedName>
        <fullName evidence="1">Uncharacterized protein</fullName>
    </submittedName>
</protein>
<accession>A0ABT3CP33</accession>
<dbReference type="EMBL" id="JAOYOD010000001">
    <property type="protein sequence ID" value="MCV9385490.1"/>
    <property type="molecule type" value="Genomic_DNA"/>
</dbReference>
<name>A0ABT3CP33_9BACT</name>
<reference evidence="1 2" key="1">
    <citation type="submission" date="2022-10" db="EMBL/GenBank/DDBJ databases">
        <title>Comparative genomics and taxonomic characterization of three novel marine species of genus Reichenbachiella exhibiting antioxidant and polysaccharide degradation activities.</title>
        <authorList>
            <person name="Muhammad N."/>
            <person name="Lee Y.-J."/>
            <person name="Ko J."/>
            <person name="Kim S.-G."/>
        </authorList>
    </citation>
    <scope>NUCLEOTIDE SEQUENCE [LARGE SCALE GENOMIC DNA]</scope>
    <source>
        <strain evidence="1 2">ABR2-5</strain>
    </source>
</reference>
<sequence length="231" mass="27364">MWPLTDITVYYYGTNIQDTPKDWTFRKTVNYISDFYHNSLNGYKPPKTARICIRVDDQLAKGQADHFGALCQIYTTMNEQFYLTLSKIDQYNYLLNLIHESVSKAAHQFNWDIEVFNSAFNRVKNSNFKFIKEYDSKNSRDRKNTGQAILSKTEDTAKIILRIKGDRSQEIELIQKKNWFWYDSSYEIAKLCKWIDNNKFGYMNKKTGKFAYYSITSKALDTNMKFEESTF</sequence>